<evidence type="ECO:0000256" key="6">
    <source>
        <dbReference type="ARBA" id="ARBA00023306"/>
    </source>
</evidence>
<evidence type="ECO:0000256" key="4">
    <source>
        <dbReference type="ARBA" id="ARBA00023067"/>
    </source>
</evidence>
<protein>
    <recommendedName>
        <fullName evidence="12">Condensin complex subunit 1</fullName>
    </recommendedName>
</protein>
<sequence>MSIRNSEVAVNGWTTFDVPNQFEDLQKQLATGSYYVQNVLDLADINTRLQNLSRIREPKELLEMFPLFYYLSRIREPKELLEMFPLFYCIAIHFDKVAITGRSQAVEILLRLTASEMSEAQRRIHIGLSADDRRFHLNIIKMLSCLLAEYIIRFDNDQANKSSDFDMPAPKKGKKAKEAESGGKSTVTSDTLRDKCLKGLSDILRSHIKPLWDSSIIDEQFVKCVTKPCYHLIRRQDIAKNPIVKESLPLILTIMINKFEHAREASIQFIQAVKLYDSNSSLLITVLNSLLIDYQDTSLAIELLKEICETNFVVTQADNTSAKTMATFIVDMARLDPHIIRTHIDQISDLLTAESHHIRVAALTSLCSVIEKLLSSDDLDDGQRKMRDDLLQILREHVSDVTAFVRQHCLQLWTTLVQQKKIPVRQYIRAFELGLDRLRDSACAVRKDAVTLIMHMVLNNPYFVVDSTRTQFEERQKDAEIKLTELREVLDKLNKNIKGQQKTKEEKSESEDDDEDSGAEVDEMNVDDNQKKPTEENNNLNEDESLQETLDRVKLEEQIMRIEEIVTLYKDGLRFMDLIEQANRHVVNLFNSPTLADCKQAVDFFVNLRHYRLVLPNIEQSLRLMFSLIWSVDKSICEAITQAFVKIYFDVAPTVPVAHIPLHQARAIIRALKGATFSEELCFEEILKQLIKGKKISTESITEALWKFYKAPSDDHTDVISGKILTFIVGNEVNAKLNDITDLIQAKEKNRRFVHISCLLLQLAATPKKIENGVRPKQFRLPKTHRLFEILGNIIVSTFNDFSDRQWTPMMESAFDVIFKLADGPIKHIENIIKKLAVKTGVKLGGAFKIPLPSQSQPLSIESMDFENAGTESSQSQISQQHHHHHNHSQTNANSALLLVRFLNCLGKAAVGIIYYVDCTVKDELLRRKEAKQSAAVNKKSEQKPRKSGKKRTKRKTPDEDDENQSTSMNETTNSGSNRTLNSTNRTVDEEQDDEMCQVFGGAEAEDPVDNEVGLYIQSLCEKNSLLMQYKNVLEQILLHPNEYREEALQLSATICLCKFMLLSVELCETHAKLLFDLLKNSTFESVRVAIMVLMNDFYLKYPLAFAAYSNDVYGCLRDRSDNVRLAALKTISNLILKEMVKPKGQISEIALCIIDKHSQIATLATSFFSELAKRQHGEALFNILPDIFSNLVGGGLDKERELSEDDFKSIMEFLFKYVSKEKQTENLSEKLMQRFHMADNNPRLWRDLAYIMSKLTYNERALKGLLDHYNYYADKLVEDAVYESFITIVNNAKKNLGTKPDLKVVLDELSTRIEQARSSNGILIAVQQAQQKTKQQPKAARGGGAKKGKQAPSRSKAKVAQSDADDDDDDDDDLKENNNDDDENDFKRPAKKESKVQATSRSKRGAAVAARKKTAVVASDDDEDDD</sequence>
<dbReference type="Pfam" id="PF12922">
    <property type="entry name" value="Cnd1_N"/>
    <property type="match status" value="1"/>
</dbReference>
<keyword evidence="5" id="KW-0539">Nucleus</keyword>
<dbReference type="PANTHER" id="PTHR14222">
    <property type="entry name" value="CONDENSIN"/>
    <property type="match status" value="1"/>
</dbReference>
<feature type="region of interest" description="Disordered" evidence="7">
    <location>
        <begin position="1329"/>
        <end position="1427"/>
    </location>
</feature>
<evidence type="ECO:0000256" key="3">
    <source>
        <dbReference type="ARBA" id="ARBA00022776"/>
    </source>
</evidence>
<dbReference type="InterPro" id="IPR026971">
    <property type="entry name" value="CND1/NCAPD3"/>
</dbReference>
<name>A0A814XH64_9BILA</name>
<dbReference type="InterPro" id="IPR024324">
    <property type="entry name" value="Condensin_cplx_su1_N"/>
</dbReference>
<feature type="region of interest" description="Disordered" evidence="7">
    <location>
        <begin position="497"/>
        <end position="547"/>
    </location>
</feature>
<feature type="region of interest" description="Disordered" evidence="7">
    <location>
        <begin position="163"/>
        <end position="189"/>
    </location>
</feature>
<evidence type="ECO:0000259" key="9">
    <source>
        <dbReference type="Pfam" id="PF12922"/>
    </source>
</evidence>
<dbReference type="SUPFAM" id="SSF48371">
    <property type="entry name" value="ARM repeat"/>
    <property type="match status" value="1"/>
</dbReference>
<evidence type="ECO:0000259" key="8">
    <source>
        <dbReference type="Pfam" id="PF12717"/>
    </source>
</evidence>
<dbReference type="Pfam" id="PF12717">
    <property type="entry name" value="Cnd1"/>
    <property type="match status" value="1"/>
</dbReference>
<evidence type="ECO:0000313" key="11">
    <source>
        <dbReference type="Proteomes" id="UP000663855"/>
    </source>
</evidence>
<dbReference type="GO" id="GO:0005634">
    <property type="term" value="C:nucleus"/>
    <property type="evidence" value="ECO:0007669"/>
    <property type="project" value="UniProtKB-SubCell"/>
</dbReference>
<dbReference type="Proteomes" id="UP000663855">
    <property type="component" value="Unassembled WGS sequence"/>
</dbReference>
<evidence type="ECO:0008006" key="12">
    <source>
        <dbReference type="Google" id="ProtNLM"/>
    </source>
</evidence>
<dbReference type="GO" id="GO:0010032">
    <property type="term" value="P:meiotic chromosome condensation"/>
    <property type="evidence" value="ECO:0007669"/>
    <property type="project" value="TreeGrafter"/>
</dbReference>
<dbReference type="GO" id="GO:0051301">
    <property type="term" value="P:cell division"/>
    <property type="evidence" value="ECO:0007669"/>
    <property type="project" value="UniProtKB-KW"/>
</dbReference>
<dbReference type="EMBL" id="CAJNOV010005604">
    <property type="protein sequence ID" value="CAF1216614.1"/>
    <property type="molecule type" value="Genomic_DNA"/>
</dbReference>
<feature type="compositionally biased region" description="Basic residues" evidence="7">
    <location>
        <begin position="946"/>
        <end position="955"/>
    </location>
</feature>
<feature type="region of interest" description="Disordered" evidence="7">
    <location>
        <begin position="931"/>
        <end position="992"/>
    </location>
</feature>
<feature type="compositionally biased region" description="Polar residues" evidence="7">
    <location>
        <begin position="965"/>
        <end position="986"/>
    </location>
</feature>
<dbReference type="InterPro" id="IPR032682">
    <property type="entry name" value="Cnd1_C"/>
</dbReference>
<feature type="compositionally biased region" description="Acidic residues" evidence="7">
    <location>
        <begin position="1364"/>
        <end position="1385"/>
    </location>
</feature>
<dbReference type="PANTHER" id="PTHR14222:SF2">
    <property type="entry name" value="CONDENSIN COMPLEX SUBUNIT 1"/>
    <property type="match status" value="1"/>
</dbReference>
<keyword evidence="2" id="KW-0132">Cell division</keyword>
<keyword evidence="3" id="KW-0498">Mitosis</keyword>
<organism evidence="10 11">
    <name type="scientific">Rotaria magnacalcarata</name>
    <dbReference type="NCBI Taxonomy" id="392030"/>
    <lineage>
        <taxon>Eukaryota</taxon>
        <taxon>Metazoa</taxon>
        <taxon>Spiralia</taxon>
        <taxon>Gnathifera</taxon>
        <taxon>Rotifera</taxon>
        <taxon>Eurotatoria</taxon>
        <taxon>Bdelloidea</taxon>
        <taxon>Philodinida</taxon>
        <taxon>Philodinidae</taxon>
        <taxon>Rotaria</taxon>
    </lineage>
</organism>
<dbReference type="GO" id="GO:0007076">
    <property type="term" value="P:mitotic chromosome condensation"/>
    <property type="evidence" value="ECO:0007669"/>
    <property type="project" value="InterPro"/>
</dbReference>
<feature type="compositionally biased region" description="Acidic residues" evidence="7">
    <location>
        <begin position="508"/>
        <end position="526"/>
    </location>
</feature>
<dbReference type="InterPro" id="IPR011989">
    <property type="entry name" value="ARM-like"/>
</dbReference>
<dbReference type="GO" id="GO:0042393">
    <property type="term" value="F:histone binding"/>
    <property type="evidence" value="ECO:0007669"/>
    <property type="project" value="TreeGrafter"/>
</dbReference>
<keyword evidence="6" id="KW-0131">Cell cycle</keyword>
<gene>
    <name evidence="10" type="ORF">CJN711_LOCUS12782</name>
</gene>
<evidence type="ECO:0000313" key="10">
    <source>
        <dbReference type="EMBL" id="CAF1216614.1"/>
    </source>
</evidence>
<accession>A0A814XH64</accession>
<dbReference type="GO" id="GO:0000796">
    <property type="term" value="C:condensin complex"/>
    <property type="evidence" value="ECO:0007669"/>
    <property type="project" value="TreeGrafter"/>
</dbReference>
<evidence type="ECO:0000256" key="7">
    <source>
        <dbReference type="SAM" id="MobiDB-lite"/>
    </source>
</evidence>
<dbReference type="GO" id="GO:0000779">
    <property type="term" value="C:condensed chromosome, centromeric region"/>
    <property type="evidence" value="ECO:0007669"/>
    <property type="project" value="TreeGrafter"/>
</dbReference>
<feature type="domain" description="Condensin complex subunit 1 N-terminal" evidence="9">
    <location>
        <begin position="102"/>
        <end position="263"/>
    </location>
</feature>
<feature type="domain" description="Condensin complex subunit 1 C-terminal" evidence="8">
    <location>
        <begin position="1088"/>
        <end position="1254"/>
    </location>
</feature>
<evidence type="ECO:0000256" key="2">
    <source>
        <dbReference type="ARBA" id="ARBA00022618"/>
    </source>
</evidence>
<proteinExistence type="predicted"/>
<feature type="region of interest" description="Disordered" evidence="7">
    <location>
        <begin position="867"/>
        <end position="889"/>
    </location>
</feature>
<reference evidence="10" key="1">
    <citation type="submission" date="2021-02" db="EMBL/GenBank/DDBJ databases">
        <authorList>
            <person name="Nowell W R."/>
        </authorList>
    </citation>
    <scope>NUCLEOTIDE SEQUENCE</scope>
</reference>
<keyword evidence="4" id="KW-0226">DNA condensation</keyword>
<feature type="compositionally biased region" description="Basic and acidic residues" evidence="7">
    <location>
        <begin position="1386"/>
        <end position="1396"/>
    </location>
</feature>
<evidence type="ECO:0000256" key="5">
    <source>
        <dbReference type="ARBA" id="ARBA00023242"/>
    </source>
</evidence>
<comment type="caution">
    <text evidence="10">The sequence shown here is derived from an EMBL/GenBank/DDBJ whole genome shotgun (WGS) entry which is preliminary data.</text>
</comment>
<comment type="subcellular location">
    <subcellularLocation>
        <location evidence="1">Nucleus</location>
    </subcellularLocation>
</comment>
<dbReference type="InterPro" id="IPR016024">
    <property type="entry name" value="ARM-type_fold"/>
</dbReference>
<feature type="compositionally biased region" description="Low complexity" evidence="7">
    <location>
        <begin position="1329"/>
        <end position="1341"/>
    </location>
</feature>
<evidence type="ECO:0000256" key="1">
    <source>
        <dbReference type="ARBA" id="ARBA00004123"/>
    </source>
</evidence>
<dbReference type="Gene3D" id="1.25.10.10">
    <property type="entry name" value="Leucine-rich Repeat Variant"/>
    <property type="match status" value="2"/>
</dbReference>